<dbReference type="GO" id="GO:1990757">
    <property type="term" value="F:ubiquitin ligase activator activity"/>
    <property type="evidence" value="ECO:0007669"/>
    <property type="project" value="TreeGrafter"/>
</dbReference>
<dbReference type="GO" id="GO:0010997">
    <property type="term" value="F:anaphase-promoting complex binding"/>
    <property type="evidence" value="ECO:0007669"/>
    <property type="project" value="InterPro"/>
</dbReference>
<dbReference type="AlphaFoldDB" id="A0A9P0CR53"/>
<dbReference type="InterPro" id="IPR036322">
    <property type="entry name" value="WD40_repeat_dom_sf"/>
</dbReference>
<dbReference type="EMBL" id="OV651815">
    <property type="protein sequence ID" value="CAH1107952.1"/>
    <property type="molecule type" value="Genomic_DNA"/>
</dbReference>
<organism evidence="4 5">
    <name type="scientific">Psylliodes chrysocephalus</name>
    <dbReference type="NCBI Taxonomy" id="3402493"/>
    <lineage>
        <taxon>Eukaryota</taxon>
        <taxon>Metazoa</taxon>
        <taxon>Ecdysozoa</taxon>
        <taxon>Arthropoda</taxon>
        <taxon>Hexapoda</taxon>
        <taxon>Insecta</taxon>
        <taxon>Pterygota</taxon>
        <taxon>Neoptera</taxon>
        <taxon>Endopterygota</taxon>
        <taxon>Coleoptera</taxon>
        <taxon>Polyphaga</taxon>
        <taxon>Cucujiformia</taxon>
        <taxon>Chrysomeloidea</taxon>
        <taxon>Chrysomelidae</taxon>
        <taxon>Galerucinae</taxon>
        <taxon>Alticini</taxon>
        <taxon>Psylliodes</taxon>
    </lineage>
</organism>
<keyword evidence="5" id="KW-1185">Reference proteome</keyword>
<dbReference type="SMART" id="SM00320">
    <property type="entry name" value="WD40"/>
    <property type="match status" value="3"/>
</dbReference>
<evidence type="ECO:0000256" key="3">
    <source>
        <dbReference type="PROSITE-ProRule" id="PRU00221"/>
    </source>
</evidence>
<keyword evidence="2" id="KW-0677">Repeat</keyword>
<evidence type="ECO:0000313" key="5">
    <source>
        <dbReference type="Proteomes" id="UP001153636"/>
    </source>
</evidence>
<dbReference type="SUPFAM" id="SSF50978">
    <property type="entry name" value="WD40 repeat-like"/>
    <property type="match status" value="1"/>
</dbReference>
<evidence type="ECO:0000313" key="4">
    <source>
        <dbReference type="EMBL" id="CAH1107952.1"/>
    </source>
</evidence>
<name>A0A9P0CR53_9CUCU</name>
<sequence>MVLDMPDLATELCQNPVDWGSTGYIATIYKGAVYFWNPEKKTGFTYLDQKVKHCIKWNQAGTQLGVSLAYGSKFAILDFRQQKITAVTNFCLCNISLELKRCEMCCIEWTSSKFLITGCSRGTICLWSSHDLKMINGRKGHHSKIIKMSLSCKEKYLVTIGSDNIVMVWSYPRLEELKEFNLNITPTRAIAWHPWKESLLAIGDVKCFYILNVQSDNVLRSSSIEGCWIHNLTFNPRSGELLLSIFDNNEEASYLRVMRNLDTVVDDIRCNEDIIISLLWDSTGTKLGTVSTDEYFCIWSFFGKSTKLEKKYLNKERKGLGHIPSVNNFCHTIR</sequence>
<dbReference type="InterPro" id="IPR015943">
    <property type="entry name" value="WD40/YVTN_repeat-like_dom_sf"/>
</dbReference>
<proteinExistence type="predicted"/>
<dbReference type="InterPro" id="IPR033010">
    <property type="entry name" value="Cdc20/Fizzy"/>
</dbReference>
<dbReference type="GO" id="GO:1905786">
    <property type="term" value="P:positive regulation of anaphase-promoting complex-dependent catabolic process"/>
    <property type="evidence" value="ECO:0007669"/>
    <property type="project" value="TreeGrafter"/>
</dbReference>
<dbReference type="GO" id="GO:0031145">
    <property type="term" value="P:anaphase-promoting complex-dependent catabolic process"/>
    <property type="evidence" value="ECO:0007669"/>
    <property type="project" value="TreeGrafter"/>
</dbReference>
<protein>
    <submittedName>
        <fullName evidence="4">Uncharacterized protein</fullName>
    </submittedName>
</protein>
<dbReference type="PROSITE" id="PS50082">
    <property type="entry name" value="WD_REPEATS_2"/>
    <property type="match status" value="1"/>
</dbReference>
<dbReference type="OrthoDB" id="10263272at2759"/>
<gene>
    <name evidence="4" type="ORF">PSYICH_LOCUS8843</name>
</gene>
<dbReference type="PANTHER" id="PTHR19918">
    <property type="entry name" value="CELL DIVISION CYCLE 20 CDC20 FIZZY -RELATED"/>
    <property type="match status" value="1"/>
</dbReference>
<evidence type="ECO:0000256" key="1">
    <source>
        <dbReference type="ARBA" id="ARBA00022574"/>
    </source>
</evidence>
<reference evidence="4" key="1">
    <citation type="submission" date="2022-01" db="EMBL/GenBank/DDBJ databases">
        <authorList>
            <person name="King R."/>
        </authorList>
    </citation>
    <scope>NUCLEOTIDE SEQUENCE</scope>
</reference>
<accession>A0A9P0CR53</accession>
<feature type="repeat" description="WD" evidence="3">
    <location>
        <begin position="138"/>
        <end position="179"/>
    </location>
</feature>
<evidence type="ECO:0000256" key="2">
    <source>
        <dbReference type="ARBA" id="ARBA00022737"/>
    </source>
</evidence>
<dbReference type="InterPro" id="IPR001680">
    <property type="entry name" value="WD40_rpt"/>
</dbReference>
<dbReference type="GO" id="GO:0005680">
    <property type="term" value="C:anaphase-promoting complex"/>
    <property type="evidence" value="ECO:0007669"/>
    <property type="project" value="TreeGrafter"/>
</dbReference>
<dbReference type="PANTHER" id="PTHR19918:SF52">
    <property type="entry name" value="PROTEIN CORTEX"/>
    <property type="match status" value="1"/>
</dbReference>
<dbReference type="Proteomes" id="UP001153636">
    <property type="component" value="Chromosome 3"/>
</dbReference>
<dbReference type="Gene3D" id="2.130.10.10">
    <property type="entry name" value="YVTN repeat-like/Quinoprotein amine dehydrogenase"/>
    <property type="match status" value="1"/>
</dbReference>
<keyword evidence="1 3" id="KW-0853">WD repeat</keyword>